<dbReference type="Gene3D" id="1.20.1330.10">
    <property type="entry name" value="f41 fragment of flagellin, N-terminal domain"/>
    <property type="match status" value="1"/>
</dbReference>
<dbReference type="EMBL" id="CP035282">
    <property type="protein sequence ID" value="QAT60688.1"/>
    <property type="molecule type" value="Genomic_DNA"/>
</dbReference>
<dbReference type="InterPro" id="IPR001492">
    <property type="entry name" value="Flagellin"/>
</dbReference>
<dbReference type="SUPFAM" id="SSF64518">
    <property type="entry name" value="Phase 1 flagellin"/>
    <property type="match status" value="1"/>
</dbReference>
<dbReference type="InterPro" id="IPR001029">
    <property type="entry name" value="Flagellin_N"/>
</dbReference>
<keyword evidence="7" id="KW-0969">Cilium</keyword>
<keyword evidence="4" id="KW-0175">Coiled coil</keyword>
<organism evidence="7 8">
    <name type="scientific">Acidilutibacter cellobiosedens</name>
    <dbReference type="NCBI Taxonomy" id="2507161"/>
    <lineage>
        <taxon>Bacteria</taxon>
        <taxon>Bacillati</taxon>
        <taxon>Bacillota</taxon>
        <taxon>Tissierellia</taxon>
        <taxon>Tissierellales</taxon>
        <taxon>Acidilutibacteraceae</taxon>
        <taxon>Acidilutibacter</taxon>
    </lineage>
</organism>
<dbReference type="RefSeq" id="WP_128751951.1">
    <property type="nucleotide sequence ID" value="NZ_CP035282.1"/>
</dbReference>
<keyword evidence="7" id="KW-0966">Cell projection</keyword>
<evidence type="ECO:0000313" key="7">
    <source>
        <dbReference type="EMBL" id="QAT60688.1"/>
    </source>
</evidence>
<gene>
    <name evidence="7" type="primary">flgL</name>
    <name evidence="7" type="ORF">EQM13_03400</name>
</gene>
<evidence type="ECO:0000256" key="4">
    <source>
        <dbReference type="SAM" id="Coils"/>
    </source>
</evidence>
<dbReference type="PANTHER" id="PTHR42792">
    <property type="entry name" value="FLAGELLIN"/>
    <property type="match status" value="1"/>
</dbReference>
<evidence type="ECO:0000256" key="1">
    <source>
        <dbReference type="ARBA" id="ARBA00004365"/>
    </source>
</evidence>
<evidence type="ECO:0000259" key="5">
    <source>
        <dbReference type="Pfam" id="PF00669"/>
    </source>
</evidence>
<keyword evidence="3" id="KW-0975">Bacterial flagellum</keyword>
<comment type="subcellular location">
    <subcellularLocation>
        <location evidence="1">Bacterial flagellum</location>
    </subcellularLocation>
</comment>
<feature type="domain" description="Flagellin N-terminal" evidence="5">
    <location>
        <begin position="5"/>
        <end position="139"/>
    </location>
</feature>
<dbReference type="OrthoDB" id="9758307at2"/>
<dbReference type="Pfam" id="PF00669">
    <property type="entry name" value="Flagellin_N"/>
    <property type="match status" value="1"/>
</dbReference>
<name>A0A410Q9X0_9FIRM</name>
<evidence type="ECO:0000256" key="2">
    <source>
        <dbReference type="ARBA" id="ARBA00005709"/>
    </source>
</evidence>
<dbReference type="AlphaFoldDB" id="A0A410Q9X0"/>
<feature type="coiled-coil region" evidence="4">
    <location>
        <begin position="99"/>
        <end position="126"/>
    </location>
</feature>
<reference evidence="8" key="1">
    <citation type="submission" date="2019-01" db="EMBL/GenBank/DDBJ databases">
        <title>Draft genomes of a novel of Sporanaerobacter strains.</title>
        <authorList>
            <person name="Ma S."/>
        </authorList>
    </citation>
    <scope>NUCLEOTIDE SEQUENCE [LARGE SCALE GENOMIC DNA]</scope>
    <source>
        <strain evidence="8">NJN-17</strain>
    </source>
</reference>
<evidence type="ECO:0000313" key="8">
    <source>
        <dbReference type="Proteomes" id="UP000287969"/>
    </source>
</evidence>
<dbReference type="NCBIfam" id="TIGR02550">
    <property type="entry name" value="flagell_flgL"/>
    <property type="match status" value="1"/>
</dbReference>
<dbReference type="GO" id="GO:0005198">
    <property type="term" value="F:structural molecule activity"/>
    <property type="evidence" value="ECO:0007669"/>
    <property type="project" value="InterPro"/>
</dbReference>
<keyword evidence="7" id="KW-0282">Flagellum</keyword>
<dbReference type="Proteomes" id="UP000287969">
    <property type="component" value="Chromosome"/>
</dbReference>
<dbReference type="GO" id="GO:0009424">
    <property type="term" value="C:bacterial-type flagellum hook"/>
    <property type="evidence" value="ECO:0007669"/>
    <property type="project" value="InterPro"/>
</dbReference>
<dbReference type="InterPro" id="IPR013384">
    <property type="entry name" value="Flagell_FlgL"/>
</dbReference>
<dbReference type="Pfam" id="PF00700">
    <property type="entry name" value="Flagellin_C"/>
    <property type="match status" value="1"/>
</dbReference>
<protein>
    <submittedName>
        <fullName evidence="7">Flagellar hook-associated protein FlgL</fullName>
    </submittedName>
</protein>
<dbReference type="InterPro" id="IPR046358">
    <property type="entry name" value="Flagellin_C"/>
</dbReference>
<dbReference type="KEGG" id="spoa:EQM13_03400"/>
<feature type="domain" description="Flagellin C-terminal" evidence="6">
    <location>
        <begin position="239"/>
        <end position="320"/>
    </location>
</feature>
<dbReference type="GO" id="GO:0071973">
    <property type="term" value="P:bacterial-type flagellum-dependent cell motility"/>
    <property type="evidence" value="ECO:0007669"/>
    <property type="project" value="InterPro"/>
</dbReference>
<dbReference type="PANTHER" id="PTHR42792:SF1">
    <property type="entry name" value="FLAGELLAR HOOK-ASSOCIATED PROTEIN 3"/>
    <property type="match status" value="1"/>
</dbReference>
<accession>A0A410Q9X0</accession>
<evidence type="ECO:0000259" key="6">
    <source>
        <dbReference type="Pfam" id="PF00700"/>
    </source>
</evidence>
<proteinExistence type="inferred from homology"/>
<comment type="similarity">
    <text evidence="2">Belongs to the bacterial flagellin family.</text>
</comment>
<keyword evidence="8" id="KW-1185">Reference proteome</keyword>
<sequence>MRITNGMMINNMLYNVNQNLARLEKINQQYSTQKKFSLPSDDPIGVSKSLKFNTDLSKIAQYKRNAEDADAWMTETESALTEIETIFQRANELAVQMANGTYKDDLKNTKEEIDQMKEHLIQISNTTYAGRYIFSGFKTDQPLLDDDGNYAIPLTMNGDKAEIFEYNVGVSEAVKVNTLGGRVFGTVKADGTEDFSSNITQDDVASGKGSYLVEVLQKFSDALGGTEPVEDEIQNTIGRIKTSLNQILSVKSEIGAKVNRLELTQKKLNSQVQSTKELISDNEDVDLFEIVISLYKEENVYTASLSAGAKIIQPSLLDFLS</sequence>
<evidence type="ECO:0000256" key="3">
    <source>
        <dbReference type="ARBA" id="ARBA00023143"/>
    </source>
</evidence>